<keyword evidence="1" id="KW-0472">Membrane</keyword>
<keyword evidence="1" id="KW-0812">Transmembrane</keyword>
<dbReference type="EMBL" id="BLLF01003529">
    <property type="protein sequence ID" value="GFH27577.1"/>
    <property type="molecule type" value="Genomic_DNA"/>
</dbReference>
<feature type="non-terminal residue" evidence="2">
    <location>
        <position position="1"/>
    </location>
</feature>
<keyword evidence="3" id="KW-1185">Reference proteome</keyword>
<protein>
    <submittedName>
        <fullName evidence="2">Uncharacterized protein</fullName>
    </submittedName>
</protein>
<gene>
    <name evidence="2" type="ORF">HaLaN_25920</name>
</gene>
<dbReference type="Proteomes" id="UP000485058">
    <property type="component" value="Unassembled WGS sequence"/>
</dbReference>
<proteinExistence type="predicted"/>
<feature type="transmembrane region" description="Helical" evidence="1">
    <location>
        <begin position="61"/>
        <end position="80"/>
    </location>
</feature>
<comment type="caution">
    <text evidence="2">The sequence shown here is derived from an EMBL/GenBank/DDBJ whole genome shotgun (WGS) entry which is preliminary data.</text>
</comment>
<dbReference type="AlphaFoldDB" id="A0A699ZXB1"/>
<evidence type="ECO:0000313" key="2">
    <source>
        <dbReference type="EMBL" id="GFH27577.1"/>
    </source>
</evidence>
<organism evidence="2 3">
    <name type="scientific">Haematococcus lacustris</name>
    <name type="common">Green alga</name>
    <name type="synonym">Haematococcus pluvialis</name>
    <dbReference type="NCBI Taxonomy" id="44745"/>
    <lineage>
        <taxon>Eukaryota</taxon>
        <taxon>Viridiplantae</taxon>
        <taxon>Chlorophyta</taxon>
        <taxon>core chlorophytes</taxon>
        <taxon>Chlorophyceae</taxon>
        <taxon>CS clade</taxon>
        <taxon>Chlamydomonadales</taxon>
        <taxon>Haematococcaceae</taxon>
        <taxon>Haematococcus</taxon>
    </lineage>
</organism>
<evidence type="ECO:0000313" key="3">
    <source>
        <dbReference type="Proteomes" id="UP000485058"/>
    </source>
</evidence>
<feature type="transmembrane region" description="Helical" evidence="1">
    <location>
        <begin position="36"/>
        <end position="55"/>
    </location>
</feature>
<keyword evidence="1" id="KW-1133">Transmembrane helix</keyword>
<evidence type="ECO:0000256" key="1">
    <source>
        <dbReference type="SAM" id="Phobius"/>
    </source>
</evidence>
<accession>A0A699ZXB1</accession>
<reference evidence="2 3" key="1">
    <citation type="submission" date="2020-02" db="EMBL/GenBank/DDBJ databases">
        <title>Draft genome sequence of Haematococcus lacustris strain NIES-144.</title>
        <authorList>
            <person name="Morimoto D."/>
            <person name="Nakagawa S."/>
            <person name="Yoshida T."/>
            <person name="Sawayama S."/>
        </authorList>
    </citation>
    <scope>NUCLEOTIDE SEQUENCE [LARGE SCALE GENOMIC DNA]</scope>
    <source>
        <strain evidence="2 3">NIES-144</strain>
    </source>
</reference>
<sequence length="104" mass="11228">MLQVEQRFSGQLLQLSQAVDRLQAELHDSRQREWSMLLYGCALSGLLVAVVLQRTQGCGGLLPSLLLLLSLVNGGLGLVLNSPSLQHSASALLLSWAPQIRLPA</sequence>
<name>A0A699ZXB1_HAELA</name>